<dbReference type="Proteomes" id="UP000701801">
    <property type="component" value="Unassembled WGS sequence"/>
</dbReference>
<reference evidence="2" key="1">
    <citation type="submission" date="2021-07" db="EMBL/GenBank/DDBJ databases">
        <authorList>
            <person name="Durling M."/>
        </authorList>
    </citation>
    <scope>NUCLEOTIDE SEQUENCE</scope>
</reference>
<proteinExistence type="predicted"/>
<evidence type="ECO:0000256" key="1">
    <source>
        <dbReference type="SAM" id="MobiDB-lite"/>
    </source>
</evidence>
<protein>
    <submittedName>
        <fullName evidence="2">Uncharacterized protein</fullName>
    </submittedName>
</protein>
<organism evidence="2 3">
    <name type="scientific">Hymenoscyphus albidus</name>
    <dbReference type="NCBI Taxonomy" id="595503"/>
    <lineage>
        <taxon>Eukaryota</taxon>
        <taxon>Fungi</taxon>
        <taxon>Dikarya</taxon>
        <taxon>Ascomycota</taxon>
        <taxon>Pezizomycotina</taxon>
        <taxon>Leotiomycetes</taxon>
        <taxon>Helotiales</taxon>
        <taxon>Helotiaceae</taxon>
        <taxon>Hymenoscyphus</taxon>
    </lineage>
</organism>
<feature type="region of interest" description="Disordered" evidence="1">
    <location>
        <begin position="182"/>
        <end position="202"/>
    </location>
</feature>
<evidence type="ECO:0000313" key="3">
    <source>
        <dbReference type="Proteomes" id="UP000701801"/>
    </source>
</evidence>
<evidence type="ECO:0000313" key="2">
    <source>
        <dbReference type="EMBL" id="CAG8974025.1"/>
    </source>
</evidence>
<gene>
    <name evidence="2" type="ORF">HYALB_00008574</name>
</gene>
<accession>A0A9N9PZM1</accession>
<comment type="caution">
    <text evidence="2">The sequence shown here is derived from an EMBL/GenBank/DDBJ whole genome shotgun (WGS) entry which is preliminary data.</text>
</comment>
<name>A0A9N9PZM1_9HELO</name>
<dbReference type="AlphaFoldDB" id="A0A9N9PZM1"/>
<sequence>MSEYRACMIIGAVQVDRDRDQRKGLTVAAQSVTRQGTIVYEKERKSGFRNPTSREERLTYVSIREVDGGENALPAESDHLIVWSEATLEWLNCGRAWGRMSNNAVVHFTCPLRHMFTNPSQILGEVTEGSFISLRKLYLGAFSDPTDFADDKEPTDRGGRTKSRADCNFRVSTSTIAIPPFPMECGSSDSTQSSVNKHCRSH</sequence>
<keyword evidence="3" id="KW-1185">Reference proteome</keyword>
<dbReference type="OrthoDB" id="3541266at2759"/>
<dbReference type="EMBL" id="CAJVRM010000087">
    <property type="protein sequence ID" value="CAG8974025.1"/>
    <property type="molecule type" value="Genomic_DNA"/>
</dbReference>
<feature type="compositionally biased region" description="Polar residues" evidence="1">
    <location>
        <begin position="187"/>
        <end position="196"/>
    </location>
</feature>